<reference evidence="9" key="1">
    <citation type="submission" date="2021-02" db="EMBL/GenBank/DDBJ databases">
        <authorList>
            <person name="Dougan E. K."/>
            <person name="Rhodes N."/>
            <person name="Thang M."/>
            <person name="Chan C."/>
        </authorList>
    </citation>
    <scope>NUCLEOTIDE SEQUENCE</scope>
</reference>
<dbReference type="CDD" id="cd17369">
    <property type="entry name" value="MFS_ShiA_like"/>
    <property type="match status" value="1"/>
</dbReference>
<keyword evidence="3" id="KW-1003">Cell membrane</keyword>
<evidence type="ECO:0000313" key="9">
    <source>
        <dbReference type="EMBL" id="CAE7149183.1"/>
    </source>
</evidence>
<feature type="transmembrane region" description="Helical" evidence="7">
    <location>
        <begin position="397"/>
        <end position="418"/>
    </location>
</feature>
<protein>
    <submittedName>
        <fullName evidence="9">AbaF protein</fullName>
    </submittedName>
</protein>
<feature type="transmembrane region" description="Helical" evidence="7">
    <location>
        <begin position="265"/>
        <end position="290"/>
    </location>
</feature>
<evidence type="ECO:0000256" key="7">
    <source>
        <dbReference type="SAM" id="Phobius"/>
    </source>
</evidence>
<evidence type="ECO:0000256" key="6">
    <source>
        <dbReference type="ARBA" id="ARBA00023136"/>
    </source>
</evidence>
<comment type="subcellular location">
    <subcellularLocation>
        <location evidence="1">Cell membrane</location>
        <topology evidence="1">Multi-pass membrane protein</topology>
    </subcellularLocation>
</comment>
<name>A0A812INV2_9DINO</name>
<dbReference type="PROSITE" id="PS50850">
    <property type="entry name" value="MFS"/>
    <property type="match status" value="1"/>
</dbReference>
<dbReference type="PROSITE" id="PS00217">
    <property type="entry name" value="SUGAR_TRANSPORT_2"/>
    <property type="match status" value="1"/>
</dbReference>
<organism evidence="9 10">
    <name type="scientific">Symbiodinium necroappetens</name>
    <dbReference type="NCBI Taxonomy" id="1628268"/>
    <lineage>
        <taxon>Eukaryota</taxon>
        <taxon>Sar</taxon>
        <taxon>Alveolata</taxon>
        <taxon>Dinophyceae</taxon>
        <taxon>Suessiales</taxon>
        <taxon>Symbiodiniaceae</taxon>
        <taxon>Symbiodinium</taxon>
    </lineage>
</organism>
<dbReference type="PANTHER" id="PTHR43045">
    <property type="entry name" value="SHIKIMATE TRANSPORTER"/>
    <property type="match status" value="1"/>
</dbReference>
<evidence type="ECO:0000313" key="10">
    <source>
        <dbReference type="Proteomes" id="UP000601435"/>
    </source>
</evidence>
<dbReference type="InterPro" id="IPR020846">
    <property type="entry name" value="MFS_dom"/>
</dbReference>
<feature type="transmembrane region" description="Helical" evidence="7">
    <location>
        <begin position="197"/>
        <end position="216"/>
    </location>
</feature>
<dbReference type="OrthoDB" id="10262656at2759"/>
<keyword evidence="6 7" id="KW-0472">Membrane</keyword>
<dbReference type="PANTHER" id="PTHR43045:SF1">
    <property type="entry name" value="SHIKIMATE TRANSPORTER"/>
    <property type="match status" value="1"/>
</dbReference>
<evidence type="ECO:0000256" key="5">
    <source>
        <dbReference type="ARBA" id="ARBA00022989"/>
    </source>
</evidence>
<evidence type="ECO:0000256" key="4">
    <source>
        <dbReference type="ARBA" id="ARBA00022692"/>
    </source>
</evidence>
<comment type="caution">
    <text evidence="9">The sequence shown here is derived from an EMBL/GenBank/DDBJ whole genome shotgun (WGS) entry which is preliminary data.</text>
</comment>
<dbReference type="Gene3D" id="1.20.1250.20">
    <property type="entry name" value="MFS general substrate transporter like domains"/>
    <property type="match status" value="1"/>
</dbReference>
<dbReference type="EMBL" id="CAJNJA010000001">
    <property type="protein sequence ID" value="CAE7149183.1"/>
    <property type="molecule type" value="Genomic_DNA"/>
</dbReference>
<dbReference type="InterPro" id="IPR005829">
    <property type="entry name" value="Sugar_transporter_CS"/>
</dbReference>
<proteinExistence type="predicted"/>
<feature type="transmembrane region" description="Helical" evidence="7">
    <location>
        <begin position="333"/>
        <end position="351"/>
    </location>
</feature>
<dbReference type="FunFam" id="1.20.1250.20:FF:000001">
    <property type="entry name" value="Dicarboxylate MFS transporter"/>
    <property type="match status" value="1"/>
</dbReference>
<feature type="transmembrane region" description="Helical" evidence="7">
    <location>
        <begin position="159"/>
        <end position="185"/>
    </location>
</feature>
<feature type="transmembrane region" description="Helical" evidence="7">
    <location>
        <begin position="302"/>
        <end position="321"/>
    </location>
</feature>
<evidence type="ECO:0000256" key="3">
    <source>
        <dbReference type="ARBA" id="ARBA00022475"/>
    </source>
</evidence>
<feature type="transmembrane region" description="Helical" evidence="7">
    <location>
        <begin position="424"/>
        <end position="444"/>
    </location>
</feature>
<dbReference type="Pfam" id="PF00083">
    <property type="entry name" value="Sugar_tr"/>
    <property type="match status" value="1"/>
</dbReference>
<dbReference type="SUPFAM" id="SSF103473">
    <property type="entry name" value="MFS general substrate transporter"/>
    <property type="match status" value="1"/>
</dbReference>
<dbReference type="InterPro" id="IPR036259">
    <property type="entry name" value="MFS_trans_sf"/>
</dbReference>
<feature type="domain" description="Major facilitator superfamily (MFS) profile" evidence="8">
    <location>
        <begin position="19"/>
        <end position="448"/>
    </location>
</feature>
<feature type="transmembrane region" description="Helical" evidence="7">
    <location>
        <begin position="58"/>
        <end position="81"/>
    </location>
</feature>
<evidence type="ECO:0000256" key="2">
    <source>
        <dbReference type="ARBA" id="ARBA00022448"/>
    </source>
</evidence>
<dbReference type="InterPro" id="IPR005828">
    <property type="entry name" value="MFS_sugar_transport-like"/>
</dbReference>
<keyword evidence="10" id="KW-1185">Reference proteome</keyword>
<gene>
    <name evidence="9" type="primary">abaF</name>
    <name evidence="9" type="ORF">SNEC2469_LOCUS90</name>
</gene>
<evidence type="ECO:0000256" key="1">
    <source>
        <dbReference type="ARBA" id="ARBA00004651"/>
    </source>
</evidence>
<dbReference type="AlphaFoldDB" id="A0A812INV2"/>
<dbReference type="GO" id="GO:0005886">
    <property type="term" value="C:plasma membrane"/>
    <property type="evidence" value="ECO:0007669"/>
    <property type="project" value="UniProtKB-SubCell"/>
</dbReference>
<dbReference type="Proteomes" id="UP000601435">
    <property type="component" value="Unassembled WGS sequence"/>
</dbReference>
<sequence>MSDQIPAAEAGVEQSMRRVALTALAGTSIEWYDFFIYGTAAALVFPTAFFSSGMSETVALIAAFGTFAVGFLARPIGGIIFGHYGDRVGRKAALVTALMMMGVATTLIGLLPTYATIGALAPVLLVILRFIQGLAVGGQWGGAMLLVTENAPQEKRGYYGAYAQAGAAVGLILANLAFLGVSAMLTDDEFMAWGWRLPFLASVVLIGVSIYVQITLEDTPAFKRLKEAKAAKDLAEPTDPELVEKALTASRSPIIEALVLYPKQIVLAAGAFLSVQVSFYILVAWVVAYGSSSSGLGLSRDVMLAAVLISTAAQLPALFLAAAWSDRHGRRGVYMAGAVLLGLWGFALFPLMETGEFLWITVGLAGGQIFLAMMYGPQAAFLAELFSVEVRYSGASLGYQLGAILGGALAPTIATILWGEFGVIYISVYIALASVLTLISVWMLTETRGTDLADVKS</sequence>
<keyword evidence="4 7" id="KW-0812">Transmembrane</keyword>
<keyword evidence="5 7" id="KW-1133">Transmembrane helix</keyword>
<accession>A0A812INV2</accession>
<evidence type="ECO:0000259" key="8">
    <source>
        <dbReference type="PROSITE" id="PS50850"/>
    </source>
</evidence>
<keyword evidence="2" id="KW-0813">Transport</keyword>
<feature type="transmembrane region" description="Helical" evidence="7">
    <location>
        <begin position="93"/>
        <end position="117"/>
    </location>
</feature>
<dbReference type="GO" id="GO:0022857">
    <property type="term" value="F:transmembrane transporter activity"/>
    <property type="evidence" value="ECO:0007669"/>
    <property type="project" value="InterPro"/>
</dbReference>
<feature type="transmembrane region" description="Helical" evidence="7">
    <location>
        <begin position="123"/>
        <end position="147"/>
    </location>
</feature>